<protein>
    <submittedName>
        <fullName evidence="5">4-hydroxy-2-oxo-heptane-1,7-dioate aldolase</fullName>
        <ecNumber evidence="5">4.1.2.52</ecNumber>
    </submittedName>
</protein>
<evidence type="ECO:0000259" key="4">
    <source>
        <dbReference type="Pfam" id="PF03328"/>
    </source>
</evidence>
<dbReference type="GO" id="GO:0046872">
    <property type="term" value="F:metal ion binding"/>
    <property type="evidence" value="ECO:0007669"/>
    <property type="project" value="UniProtKB-KW"/>
</dbReference>
<dbReference type="FunFam" id="3.20.20.60:FF:000004">
    <property type="entry name" value="5-keto-4-deoxy-D-glucarate aldolase"/>
    <property type="match status" value="1"/>
</dbReference>
<reference evidence="5" key="1">
    <citation type="submission" date="2019-06" db="EMBL/GenBank/DDBJ databases">
        <authorList>
            <person name="Murdoch R.W."/>
            <person name="Fathepure B."/>
        </authorList>
    </citation>
    <scope>NUCLEOTIDE SEQUENCE</scope>
</reference>
<name>A0A5B8RDD7_9ZZZZ</name>
<evidence type="ECO:0000256" key="2">
    <source>
        <dbReference type="ARBA" id="ARBA00023239"/>
    </source>
</evidence>
<dbReference type="InterPro" id="IPR005000">
    <property type="entry name" value="Aldolase/citrate-lyase_domain"/>
</dbReference>
<accession>A0A5B8RDD7</accession>
<dbReference type="EC" id="4.1.2.52" evidence="5"/>
<keyword evidence="1" id="KW-0479">Metal-binding</keyword>
<evidence type="ECO:0000313" key="5">
    <source>
        <dbReference type="EMBL" id="QEA07059.1"/>
    </source>
</evidence>
<keyword evidence="2 5" id="KW-0456">Lyase</keyword>
<dbReference type="SUPFAM" id="SSF51621">
    <property type="entry name" value="Phosphoenolpyruvate/pyruvate domain"/>
    <property type="match status" value="1"/>
</dbReference>
<dbReference type="GO" id="GO:0016832">
    <property type="term" value="F:aldehyde-lyase activity"/>
    <property type="evidence" value="ECO:0007669"/>
    <property type="project" value="TreeGrafter"/>
</dbReference>
<gene>
    <name evidence="5" type="primary">hpcH_2</name>
    <name evidence="5" type="ORF">KBTEX_03404</name>
</gene>
<organism evidence="5">
    <name type="scientific">uncultured organism</name>
    <dbReference type="NCBI Taxonomy" id="155900"/>
    <lineage>
        <taxon>unclassified sequences</taxon>
        <taxon>environmental samples</taxon>
    </lineage>
</organism>
<proteinExistence type="predicted"/>
<evidence type="ECO:0000256" key="1">
    <source>
        <dbReference type="ARBA" id="ARBA00022723"/>
    </source>
</evidence>
<comment type="catalytic activity">
    <reaction evidence="3">
        <text>D-glyceraldehyde + pyruvate = 2-dehydro-3-deoxy-L-galactonate</text>
        <dbReference type="Rhea" id="RHEA:80055"/>
        <dbReference type="ChEBI" id="CHEBI:15361"/>
        <dbReference type="ChEBI" id="CHEBI:17378"/>
        <dbReference type="ChEBI" id="CHEBI:75545"/>
    </reaction>
</comment>
<dbReference type="PANTHER" id="PTHR30502:SF4">
    <property type="entry name" value="5-KETO-4-DEOXY-D-GLUCARATE ALDOLASE"/>
    <property type="match status" value="1"/>
</dbReference>
<dbReference type="EMBL" id="MN079198">
    <property type="protein sequence ID" value="QEA07059.1"/>
    <property type="molecule type" value="Genomic_DNA"/>
</dbReference>
<dbReference type="InterPro" id="IPR015813">
    <property type="entry name" value="Pyrv/PenolPyrv_kinase-like_dom"/>
</dbReference>
<sequence>MELPKNPFKAALTGEPRYGCWAGFGTAYAAEILATTGFDWLLIDGEHAPNPVPAVLGQLQAVAPYPSAPVVRTLNHDPALIKQLLDVGAQTLMVPMVDDAGQAEALVRAMRFPPQGIRGVGGGLTRATRWDAVPDYIRTAHRELCLIVQVESPRGIDNVEAIAAVDGVDAVFVGPADLSTGAGHVGNPGHPDVQAMIRRALDATRAAGKAAGILAPAETDARRYADWGFDFIAVGIDISLLRHAAVQTLARYRPDDGAPGTPTSDTY</sequence>
<dbReference type="Pfam" id="PF03328">
    <property type="entry name" value="HpcH_HpaI"/>
    <property type="match status" value="1"/>
</dbReference>
<dbReference type="AlphaFoldDB" id="A0A5B8RDD7"/>
<dbReference type="PANTHER" id="PTHR30502">
    <property type="entry name" value="2-KETO-3-DEOXY-L-RHAMNONATE ALDOLASE"/>
    <property type="match status" value="1"/>
</dbReference>
<dbReference type="Gene3D" id="3.20.20.60">
    <property type="entry name" value="Phosphoenolpyruvate-binding domains"/>
    <property type="match status" value="1"/>
</dbReference>
<evidence type="ECO:0000256" key="3">
    <source>
        <dbReference type="ARBA" id="ARBA00045074"/>
    </source>
</evidence>
<feature type="domain" description="HpcH/HpaI aldolase/citrate lyase" evidence="4">
    <location>
        <begin position="17"/>
        <end position="244"/>
    </location>
</feature>
<dbReference type="InterPro" id="IPR040442">
    <property type="entry name" value="Pyrv_kinase-like_dom_sf"/>
</dbReference>
<dbReference type="InterPro" id="IPR050251">
    <property type="entry name" value="HpcH-HpaI_aldolase"/>
</dbReference>